<keyword evidence="1" id="KW-1133">Transmembrane helix</keyword>
<proteinExistence type="predicted"/>
<dbReference type="AlphaFoldDB" id="A0A1Q9D6W0"/>
<sequence length="159" mass="16539">MSTLASSNQACVAVAGMAVAGVAVAGVAVTGVAVTGVAVAGVADRHAFLYLGPTIKCNVEELSLHGLCPANIVNGKSVAAMAMVSMSWAQRMGHTHTLTTGPARGRRLVVGAVGDGVMSRDWNGVDRTMEEILERERERLPQLLGSWLAEKPAMLNIAM</sequence>
<organism evidence="2 3">
    <name type="scientific">Symbiodinium microadriaticum</name>
    <name type="common">Dinoflagellate</name>
    <name type="synonym">Zooxanthella microadriatica</name>
    <dbReference type="NCBI Taxonomy" id="2951"/>
    <lineage>
        <taxon>Eukaryota</taxon>
        <taxon>Sar</taxon>
        <taxon>Alveolata</taxon>
        <taxon>Dinophyceae</taxon>
        <taxon>Suessiales</taxon>
        <taxon>Symbiodiniaceae</taxon>
        <taxon>Symbiodinium</taxon>
    </lineage>
</organism>
<keyword evidence="1" id="KW-0812">Transmembrane</keyword>
<feature type="transmembrane region" description="Helical" evidence="1">
    <location>
        <begin position="12"/>
        <end position="43"/>
    </location>
</feature>
<reference evidence="2 3" key="1">
    <citation type="submission" date="2016-02" db="EMBL/GenBank/DDBJ databases">
        <title>Genome analysis of coral dinoflagellate symbionts highlights evolutionary adaptations to a symbiotic lifestyle.</title>
        <authorList>
            <person name="Aranda M."/>
            <person name="Li Y."/>
            <person name="Liew Y.J."/>
            <person name="Baumgarten S."/>
            <person name="Simakov O."/>
            <person name="Wilson M."/>
            <person name="Piel J."/>
            <person name="Ashoor H."/>
            <person name="Bougouffa S."/>
            <person name="Bajic V.B."/>
            <person name="Ryu T."/>
            <person name="Ravasi T."/>
            <person name="Bayer T."/>
            <person name="Micklem G."/>
            <person name="Kim H."/>
            <person name="Bhak J."/>
            <person name="Lajeunesse T.C."/>
            <person name="Voolstra C.R."/>
        </authorList>
    </citation>
    <scope>NUCLEOTIDE SEQUENCE [LARGE SCALE GENOMIC DNA]</scope>
    <source>
        <strain evidence="2 3">CCMP2467</strain>
    </source>
</reference>
<evidence type="ECO:0000313" key="3">
    <source>
        <dbReference type="Proteomes" id="UP000186817"/>
    </source>
</evidence>
<keyword evidence="1" id="KW-0472">Membrane</keyword>
<dbReference type="Proteomes" id="UP000186817">
    <property type="component" value="Unassembled WGS sequence"/>
</dbReference>
<evidence type="ECO:0000313" key="2">
    <source>
        <dbReference type="EMBL" id="OLP90856.1"/>
    </source>
</evidence>
<evidence type="ECO:0000256" key="1">
    <source>
        <dbReference type="SAM" id="Phobius"/>
    </source>
</evidence>
<name>A0A1Q9D6W0_SYMMI</name>
<protein>
    <submittedName>
        <fullName evidence="2">Uncharacterized protein</fullName>
    </submittedName>
</protein>
<keyword evidence="3" id="KW-1185">Reference proteome</keyword>
<gene>
    <name evidence="2" type="ORF">AK812_SmicGene27552</name>
</gene>
<accession>A0A1Q9D6W0</accession>
<comment type="caution">
    <text evidence="2">The sequence shown here is derived from an EMBL/GenBank/DDBJ whole genome shotgun (WGS) entry which is preliminary data.</text>
</comment>
<dbReference type="EMBL" id="LSRX01000692">
    <property type="protein sequence ID" value="OLP90856.1"/>
    <property type="molecule type" value="Genomic_DNA"/>
</dbReference>